<evidence type="ECO:0000256" key="1">
    <source>
        <dbReference type="ARBA" id="ARBA00004141"/>
    </source>
</evidence>
<dbReference type="GO" id="GO:0055085">
    <property type="term" value="P:transmembrane transport"/>
    <property type="evidence" value="ECO:0007669"/>
    <property type="project" value="InterPro"/>
</dbReference>
<evidence type="ECO:0000256" key="4">
    <source>
        <dbReference type="ARBA" id="ARBA00023136"/>
    </source>
</evidence>
<feature type="compositionally biased region" description="Basic and acidic residues" evidence="5">
    <location>
        <begin position="178"/>
        <end position="188"/>
    </location>
</feature>
<feature type="transmembrane region" description="Helical" evidence="6">
    <location>
        <begin position="70"/>
        <end position="94"/>
    </location>
</feature>
<feature type="transmembrane region" description="Helical" evidence="6">
    <location>
        <begin position="46"/>
        <end position="64"/>
    </location>
</feature>
<protein>
    <submittedName>
        <fullName evidence="7">Endoplasmic reticulum auxin efflux carrier</fullName>
    </submittedName>
</protein>
<evidence type="ECO:0000256" key="2">
    <source>
        <dbReference type="ARBA" id="ARBA00022692"/>
    </source>
</evidence>
<feature type="transmembrane region" description="Helical" evidence="6">
    <location>
        <begin position="464"/>
        <end position="482"/>
    </location>
</feature>
<keyword evidence="2 6" id="KW-0812">Transmembrane</keyword>
<evidence type="ECO:0000256" key="6">
    <source>
        <dbReference type="SAM" id="Phobius"/>
    </source>
</evidence>
<dbReference type="Pfam" id="PF03547">
    <property type="entry name" value="Mem_trans"/>
    <property type="match status" value="1"/>
</dbReference>
<dbReference type="EMBL" id="NBII01000010">
    <property type="protein sequence ID" value="PAV15305.1"/>
    <property type="molecule type" value="Genomic_DNA"/>
</dbReference>
<dbReference type="InParanoid" id="A0A286U6V7"/>
<evidence type="ECO:0000313" key="7">
    <source>
        <dbReference type="EMBL" id="PAV15305.1"/>
    </source>
</evidence>
<dbReference type="GO" id="GO:0016020">
    <property type="term" value="C:membrane"/>
    <property type="evidence" value="ECO:0007669"/>
    <property type="project" value="UniProtKB-SubCell"/>
</dbReference>
<dbReference type="Proteomes" id="UP000217199">
    <property type="component" value="Unassembled WGS sequence"/>
</dbReference>
<keyword evidence="3 6" id="KW-1133">Transmembrane helix</keyword>
<feature type="region of interest" description="Disordered" evidence="5">
    <location>
        <begin position="178"/>
        <end position="266"/>
    </location>
</feature>
<dbReference type="AlphaFoldDB" id="A0A286U6V7"/>
<feature type="transmembrane region" description="Helical" evidence="6">
    <location>
        <begin position="106"/>
        <end position="125"/>
    </location>
</feature>
<name>A0A286U6V7_9AGAM</name>
<dbReference type="FunCoup" id="A0A286U6V7">
    <property type="interactions" value="26"/>
</dbReference>
<sequence>MALNILLLVGSVLLAIVEVFLLVLAGYVLARMDILNKQTRKQVNRLNITIFTPALLFTKVAFSLTGPEFIQLWIIPVLFTIVTIVSAGIAYFLGLFAGLKRSHRNFAIACAMFMNSNSIPIALIQSLTRTLDKLKWNSTDTPGSMLGRALTYMVLYSTLGNILRWSYGVKLLEKADDTPEVDEKKITDPESQTPPTSGLTTAVHSRSPSDSTTTDCKNKTDAPITSDIGDNSSQSRFYFSEEAERSDNSLTENQPNQTLSPQDGLHPLSTVTSCATLAPATIEATFDIQKKADISIDQRPTPPQGRLGPLKRFWNGFLDFMTPPLWASLASIVVAVSPPIQDAIANHMSPVRNALESASDCSIPLTMVVLGAYFYTPPKGTKERPLKERIMALFKRSSSNSSQVEVRQASTPSNEDDISPVHPHENRTFLVAILSRMILTPMIVLPIMLAFVKYDVPRVFSDPVFVVSNVLLASAPVALTLAQMSSKSGAGDVFERMLSKTIFWSYCVATTPVTIICVVLGVLIVDF</sequence>
<dbReference type="GO" id="GO:0005783">
    <property type="term" value="C:endoplasmic reticulum"/>
    <property type="evidence" value="ECO:0007669"/>
    <property type="project" value="TreeGrafter"/>
</dbReference>
<feature type="transmembrane region" description="Helical" evidence="6">
    <location>
        <begin position="145"/>
        <end position="163"/>
    </location>
</feature>
<feature type="compositionally biased region" description="Polar residues" evidence="5">
    <location>
        <begin position="248"/>
        <end position="261"/>
    </location>
</feature>
<gene>
    <name evidence="7" type="ORF">PNOK_0906700</name>
</gene>
<comment type="caution">
    <text evidence="7">The sequence shown here is derived from an EMBL/GenBank/DDBJ whole genome shotgun (WGS) entry which is preliminary data.</text>
</comment>
<reference evidence="7 8" key="1">
    <citation type="journal article" date="2017" name="Mol. Ecol.">
        <title>Comparative and population genomic landscape of Phellinus noxius: A hypervariable fungus causing root rot in trees.</title>
        <authorList>
            <person name="Chung C.L."/>
            <person name="Lee T.J."/>
            <person name="Akiba M."/>
            <person name="Lee H.H."/>
            <person name="Kuo T.H."/>
            <person name="Liu D."/>
            <person name="Ke H.M."/>
            <person name="Yokoi T."/>
            <person name="Roa M.B."/>
            <person name="Lu M.J."/>
            <person name="Chang Y.Y."/>
            <person name="Ann P.J."/>
            <person name="Tsai J.N."/>
            <person name="Chen C.Y."/>
            <person name="Tzean S.S."/>
            <person name="Ota Y."/>
            <person name="Hattori T."/>
            <person name="Sahashi N."/>
            <person name="Liou R.F."/>
            <person name="Kikuchi T."/>
            <person name="Tsai I.J."/>
        </authorList>
    </citation>
    <scope>NUCLEOTIDE SEQUENCE [LARGE SCALE GENOMIC DNA]</scope>
    <source>
        <strain evidence="7 8">FFPRI411160</strain>
    </source>
</reference>
<accession>A0A286U6V7</accession>
<feature type="transmembrane region" description="Helical" evidence="6">
    <location>
        <begin position="503"/>
        <end position="525"/>
    </location>
</feature>
<evidence type="ECO:0000313" key="8">
    <source>
        <dbReference type="Proteomes" id="UP000217199"/>
    </source>
</evidence>
<comment type="subcellular location">
    <subcellularLocation>
        <location evidence="1">Membrane</location>
        <topology evidence="1">Multi-pass membrane protein</topology>
    </subcellularLocation>
</comment>
<feature type="compositionally biased region" description="Polar residues" evidence="5">
    <location>
        <begin position="189"/>
        <end position="215"/>
    </location>
</feature>
<organism evidence="7 8">
    <name type="scientific">Pyrrhoderma noxium</name>
    <dbReference type="NCBI Taxonomy" id="2282107"/>
    <lineage>
        <taxon>Eukaryota</taxon>
        <taxon>Fungi</taxon>
        <taxon>Dikarya</taxon>
        <taxon>Basidiomycota</taxon>
        <taxon>Agaricomycotina</taxon>
        <taxon>Agaricomycetes</taxon>
        <taxon>Hymenochaetales</taxon>
        <taxon>Hymenochaetaceae</taxon>
        <taxon>Pyrrhoderma</taxon>
    </lineage>
</organism>
<dbReference type="InterPro" id="IPR004776">
    <property type="entry name" value="Mem_transp_PIN-like"/>
</dbReference>
<evidence type="ECO:0000256" key="3">
    <source>
        <dbReference type="ARBA" id="ARBA00022989"/>
    </source>
</evidence>
<feature type="transmembrane region" description="Helical" evidence="6">
    <location>
        <begin position="429"/>
        <end position="452"/>
    </location>
</feature>
<evidence type="ECO:0000256" key="5">
    <source>
        <dbReference type="SAM" id="MobiDB-lite"/>
    </source>
</evidence>
<dbReference type="PANTHER" id="PTHR31794">
    <property type="entry name" value="AUXIN EFFLUX TRANSPORTER FAMILY PROTEIN (EUROFUNG)"/>
    <property type="match status" value="1"/>
</dbReference>
<feature type="compositionally biased region" description="Polar residues" evidence="5">
    <location>
        <begin position="228"/>
        <end position="237"/>
    </location>
</feature>
<feature type="transmembrane region" description="Helical" evidence="6">
    <location>
        <begin position="6"/>
        <end position="30"/>
    </location>
</feature>
<dbReference type="OrthoDB" id="2499604at2759"/>
<dbReference type="STRING" id="2282107.A0A286U6V7"/>
<keyword evidence="4 6" id="KW-0472">Membrane</keyword>
<keyword evidence="8" id="KW-1185">Reference proteome</keyword>
<dbReference type="PANTHER" id="PTHR31794:SF2">
    <property type="entry name" value="AUXIN EFFLUX TRANSPORTER FAMILY PROTEIN (EUROFUNG)"/>
    <property type="match status" value="1"/>
</dbReference>
<proteinExistence type="predicted"/>